<dbReference type="AlphaFoldDB" id="A0A078AVU1"/>
<feature type="region of interest" description="Disordered" evidence="2">
    <location>
        <begin position="521"/>
        <end position="544"/>
    </location>
</feature>
<dbReference type="Proteomes" id="UP000039865">
    <property type="component" value="Unassembled WGS sequence"/>
</dbReference>
<proteinExistence type="predicted"/>
<feature type="region of interest" description="Disordered" evidence="2">
    <location>
        <begin position="432"/>
        <end position="451"/>
    </location>
</feature>
<sequence length="1153" mass="136056">MDPIKKEIERQKQRWEENVRKQNEEKKQKELERKKQLEEQRKQKELKKLEELKKQTDSILLEEKKRMDQLKQAKQGNSRDVSKILRTSQNIEESQNTMLHEDAKTDYNMLESLLDPGTVEKQKQEVVNKYYHMSQTQKDLQEFMDLETNVKNSLDIDKEKQQKKLIEQREEQLRKDLENFQQDLEDEDDQEITVQQKDYARLIEEQQQIHVRVDHSYIKPDQMRQSQQSYDAMYDSLQKMDELPGNIRSSIEQNKNSVNKQQVRQSQVELQSNLQSTRKDNSQTRVSIKSNKPFQQENQQKEIFLYKEKSQEFSEPVIQAQQKILDQNNKSVTSNTASNQSQNQRKLGRKEEFLMKMQIEEQMKKMSQAQQSKKRKDEEEIMRKKQEILAQVMGKKQPIQNQVIVEESERNSQSNQSIQSKINNQRLQVQLTERSDFHEESSINDRDSEDEEYYQDYKNKYAITNNLQDTKEMTNAMFQKQRRQSPSSNANPDYDSEFYKYSEDTESKVQDTNSNYISENVEHLNEESNKKRNNLQSASSKNRQEYYEKYNMDMSVKSMDYDKMYQHGQTKELQDLNSRLSQTHSQLKGDRSNQQSKIIEYQQQPKHDVRASQNSKIITFGKDDEAASLIDVGDSMVNIETSLNPRIDNQYADDDLPEELREYERQLLAQLDQEQDEDDDYYFQEDQIDPYAQVDNRSEDQLDDSQQIRQVERSRQQISAVDSKFRVSLAAKNSQSGLNNKNSDLDQDEDTDPLREYYELQKQKHAQAREDEFYDQFDQHEEDQKQIDDHSSYRNQTSRSAIQFDKTQKTIDFHSPNANNIKNLNYQGNDQDQSYHDDFEGVDQTEPLVDDLDNNDEQDDYIQQNQKGIALDFGIDEGTIKERKMKKFEELRQRKLLEEQKRKQQQNRGKSTEKTVESKPAQRKIPSKSPMRDKSPMQKKDQHGLNQQKLIRRPAAFDQNEEAKNIIQVSQSRFDKLENKPQPLAANVPQHLLKKQQHKQEVQHQQQVTPKQTPSQNPQSKKNFAKNSNKKIIRNAIQVILAGDTNKLIRDEVLKVIDDTDYPYYIVLFKGNIGRQDFKALYQHDGIGLIEKIMGSAGCPDIIEDKMVEKFFRYDSGNKIFKELAGIKSISLTTDAVALHKKFNHKVSNNALF</sequence>
<feature type="region of interest" description="Disordered" evidence="2">
    <location>
        <begin position="897"/>
        <end position="947"/>
    </location>
</feature>
<accession>A0A078AVU1</accession>
<feature type="compositionally biased region" description="Polar residues" evidence="2">
    <location>
        <begin position="283"/>
        <end position="295"/>
    </location>
</feature>
<evidence type="ECO:0000313" key="5">
    <source>
        <dbReference type="Proteomes" id="UP000039865"/>
    </source>
</evidence>
<dbReference type="SUPFAM" id="SSF50346">
    <property type="entry name" value="PRC-barrel domain"/>
    <property type="match status" value="1"/>
</dbReference>
<protein>
    <recommendedName>
        <fullName evidence="3">CKK domain-containing protein</fullName>
    </recommendedName>
</protein>
<dbReference type="Gene3D" id="3.10.20.360">
    <property type="entry name" value="CKK domain"/>
    <property type="match status" value="1"/>
</dbReference>
<dbReference type="EMBL" id="CCKQ01014443">
    <property type="protein sequence ID" value="CDW86206.1"/>
    <property type="molecule type" value="Genomic_DNA"/>
</dbReference>
<feature type="compositionally biased region" description="Basic and acidic residues" evidence="2">
    <location>
        <begin position="779"/>
        <end position="792"/>
    </location>
</feature>
<feature type="coiled-coil region" evidence="1">
    <location>
        <begin position="151"/>
        <end position="190"/>
    </location>
</feature>
<dbReference type="GO" id="GO:0008017">
    <property type="term" value="F:microtubule binding"/>
    <property type="evidence" value="ECO:0007669"/>
    <property type="project" value="InterPro"/>
</dbReference>
<feature type="region of interest" description="Disordered" evidence="2">
    <location>
        <begin position="68"/>
        <end position="102"/>
    </location>
</feature>
<feature type="region of interest" description="Disordered" evidence="2">
    <location>
        <begin position="779"/>
        <end position="803"/>
    </location>
</feature>
<feature type="compositionally biased region" description="Polar residues" evidence="2">
    <location>
        <begin position="329"/>
        <end position="345"/>
    </location>
</feature>
<dbReference type="Pfam" id="PF08683">
    <property type="entry name" value="CAMSAP_CKK"/>
    <property type="match status" value="1"/>
</dbReference>
<keyword evidence="5" id="KW-1185">Reference proteome</keyword>
<feature type="region of interest" description="Disordered" evidence="2">
    <location>
        <begin position="362"/>
        <end position="381"/>
    </location>
</feature>
<reference evidence="4 5" key="1">
    <citation type="submission" date="2014-06" db="EMBL/GenBank/DDBJ databases">
        <authorList>
            <person name="Swart Estienne"/>
        </authorList>
    </citation>
    <scope>NUCLEOTIDE SEQUENCE [LARGE SCALE GENOMIC DNA]</scope>
    <source>
        <strain evidence="4 5">130c</strain>
    </source>
</reference>
<feature type="compositionally biased region" description="Basic and acidic residues" evidence="2">
    <location>
        <begin position="930"/>
        <end position="943"/>
    </location>
</feature>
<evidence type="ECO:0000313" key="4">
    <source>
        <dbReference type="EMBL" id="CDW86206.1"/>
    </source>
</evidence>
<dbReference type="OrthoDB" id="2125658at2759"/>
<dbReference type="SMART" id="SM01051">
    <property type="entry name" value="CAMSAP_CKK"/>
    <property type="match status" value="1"/>
</dbReference>
<feature type="region of interest" description="Disordered" evidence="2">
    <location>
        <begin position="329"/>
        <end position="350"/>
    </location>
</feature>
<feature type="compositionally biased region" description="Polar residues" evidence="2">
    <location>
        <begin position="72"/>
        <end position="98"/>
    </location>
</feature>
<dbReference type="PROSITE" id="PS51508">
    <property type="entry name" value="CKK"/>
    <property type="match status" value="1"/>
</dbReference>
<keyword evidence="1" id="KW-0175">Coiled coil</keyword>
<organism evidence="4 5">
    <name type="scientific">Stylonychia lemnae</name>
    <name type="common">Ciliate</name>
    <dbReference type="NCBI Taxonomy" id="5949"/>
    <lineage>
        <taxon>Eukaryota</taxon>
        <taxon>Sar</taxon>
        <taxon>Alveolata</taxon>
        <taxon>Ciliophora</taxon>
        <taxon>Intramacronucleata</taxon>
        <taxon>Spirotrichea</taxon>
        <taxon>Stichotrichia</taxon>
        <taxon>Sporadotrichida</taxon>
        <taxon>Oxytrichidae</taxon>
        <taxon>Stylonychinae</taxon>
        <taxon>Stylonychia</taxon>
    </lineage>
</organism>
<feature type="region of interest" description="Disordered" evidence="2">
    <location>
        <begin position="994"/>
        <end position="1028"/>
    </location>
</feature>
<dbReference type="InterPro" id="IPR038209">
    <property type="entry name" value="CKK_dom_sf"/>
</dbReference>
<dbReference type="InterPro" id="IPR014797">
    <property type="entry name" value="CKK_CAMSAP"/>
</dbReference>
<feature type="region of interest" description="Disordered" evidence="2">
    <location>
        <begin position="1"/>
        <end position="40"/>
    </location>
</feature>
<dbReference type="InterPro" id="IPR011033">
    <property type="entry name" value="PRC_barrel-like_sf"/>
</dbReference>
<gene>
    <name evidence="4" type="primary">Contig18337.g19485</name>
    <name evidence="4" type="ORF">STYLEM_15297</name>
</gene>
<feature type="region of interest" description="Disordered" evidence="2">
    <location>
        <begin position="254"/>
        <end position="295"/>
    </location>
</feature>
<feature type="compositionally biased region" description="Low complexity" evidence="2">
    <location>
        <begin position="1003"/>
        <end position="1027"/>
    </location>
</feature>
<feature type="compositionally biased region" description="Basic and acidic residues" evidence="2">
    <location>
        <begin position="433"/>
        <end position="446"/>
    </location>
</feature>
<evidence type="ECO:0000256" key="2">
    <source>
        <dbReference type="SAM" id="MobiDB-lite"/>
    </source>
</evidence>
<name>A0A078AVU1_STYLE</name>
<feature type="region of interest" description="Disordered" evidence="2">
    <location>
        <begin position="478"/>
        <end position="497"/>
    </location>
</feature>
<evidence type="ECO:0000256" key="1">
    <source>
        <dbReference type="SAM" id="Coils"/>
    </source>
</evidence>
<feature type="compositionally biased region" description="Basic and acidic residues" evidence="2">
    <location>
        <begin position="521"/>
        <end position="530"/>
    </location>
</feature>
<dbReference type="InParanoid" id="A0A078AVU1"/>
<feature type="domain" description="CKK" evidence="3">
    <location>
        <begin position="1017"/>
        <end position="1153"/>
    </location>
</feature>
<evidence type="ECO:0000259" key="3">
    <source>
        <dbReference type="PROSITE" id="PS51508"/>
    </source>
</evidence>
<feature type="compositionally biased region" description="Polar residues" evidence="2">
    <location>
        <begin position="254"/>
        <end position="276"/>
    </location>
</feature>
<dbReference type="OMA" id="NTRHELM"/>